<dbReference type="InterPro" id="IPR050268">
    <property type="entry name" value="NADH-dep_flavin_reductase"/>
</dbReference>
<dbReference type="SMART" id="SM00903">
    <property type="entry name" value="Flavin_Reduct"/>
    <property type="match status" value="1"/>
</dbReference>
<dbReference type="Gene3D" id="2.30.110.10">
    <property type="entry name" value="Electron Transport, Fmn-binding Protein, Chain A"/>
    <property type="match status" value="1"/>
</dbReference>
<organism evidence="4 5">
    <name type="scientific">Rhodococcus ruber</name>
    <dbReference type="NCBI Taxonomy" id="1830"/>
    <lineage>
        <taxon>Bacteria</taxon>
        <taxon>Bacillati</taxon>
        <taxon>Actinomycetota</taxon>
        <taxon>Actinomycetes</taxon>
        <taxon>Mycobacteriales</taxon>
        <taxon>Nocardiaceae</taxon>
        <taxon>Rhodococcus</taxon>
    </lineage>
</organism>
<evidence type="ECO:0000259" key="3">
    <source>
        <dbReference type="SMART" id="SM00903"/>
    </source>
</evidence>
<name>A0ABT4MGS5_9NOCA</name>
<dbReference type="SUPFAM" id="SSF50475">
    <property type="entry name" value="FMN-binding split barrel"/>
    <property type="match status" value="1"/>
</dbReference>
<evidence type="ECO:0000256" key="1">
    <source>
        <dbReference type="ARBA" id="ARBA00008898"/>
    </source>
</evidence>
<dbReference type="PANTHER" id="PTHR30466:SF11">
    <property type="entry name" value="FLAVIN-DEPENDENT MONOOXYGENASE, REDUCTASE SUBUNIT HSAB"/>
    <property type="match status" value="1"/>
</dbReference>
<sequence length="165" mass="16992">MLEDHDGDVRKLKEAFGAFASGVTTICADQDGAPIGISASSFVAVSIDPPLVSVCVQRTSTTWPTLATSPRLGVSVLGVGQSAACRQIAARDGDRFAGLELSTTDDGAVFLVGAAAWLDCSVHEIVPAGDHELVLLAVHALRTNLDIAPLVFHGSGFHALSAVGE</sequence>
<proteinExistence type="inferred from homology"/>
<keyword evidence="2" id="KW-0560">Oxidoreductase</keyword>
<gene>
    <name evidence="4" type="ORF">O4220_10460</name>
</gene>
<dbReference type="Proteomes" id="UP001081071">
    <property type="component" value="Unassembled WGS sequence"/>
</dbReference>
<dbReference type="InterPro" id="IPR012349">
    <property type="entry name" value="Split_barrel_FMN-bd"/>
</dbReference>
<accession>A0ABT4MGS5</accession>
<evidence type="ECO:0000256" key="2">
    <source>
        <dbReference type="ARBA" id="ARBA00023002"/>
    </source>
</evidence>
<feature type="domain" description="Flavin reductase like" evidence="3">
    <location>
        <begin position="16"/>
        <end position="159"/>
    </location>
</feature>
<dbReference type="Pfam" id="PF01613">
    <property type="entry name" value="Flavin_Reduct"/>
    <property type="match status" value="1"/>
</dbReference>
<keyword evidence="5" id="KW-1185">Reference proteome</keyword>
<reference evidence="4" key="1">
    <citation type="submission" date="2022-12" db="EMBL/GenBank/DDBJ databases">
        <authorList>
            <person name="Krivoruchko A.V."/>
            <person name="Elkin A."/>
        </authorList>
    </citation>
    <scope>NUCLEOTIDE SEQUENCE</scope>
    <source>
        <strain evidence="4">IEGM 1391</strain>
    </source>
</reference>
<comment type="caution">
    <text evidence="4">The sequence shown here is derived from an EMBL/GenBank/DDBJ whole genome shotgun (WGS) entry which is preliminary data.</text>
</comment>
<dbReference type="RefSeq" id="WP_269603869.1">
    <property type="nucleotide sequence ID" value="NZ_JAPWIJ010000004.1"/>
</dbReference>
<evidence type="ECO:0000313" key="4">
    <source>
        <dbReference type="EMBL" id="MCZ4518941.1"/>
    </source>
</evidence>
<dbReference type="PANTHER" id="PTHR30466">
    <property type="entry name" value="FLAVIN REDUCTASE"/>
    <property type="match status" value="1"/>
</dbReference>
<dbReference type="EMBL" id="JAPWIJ010000004">
    <property type="protein sequence ID" value="MCZ4518941.1"/>
    <property type="molecule type" value="Genomic_DNA"/>
</dbReference>
<dbReference type="InterPro" id="IPR002563">
    <property type="entry name" value="Flavin_Rdtase-like_dom"/>
</dbReference>
<evidence type="ECO:0000313" key="5">
    <source>
        <dbReference type="Proteomes" id="UP001081071"/>
    </source>
</evidence>
<comment type="similarity">
    <text evidence="1">Belongs to the non-flavoprotein flavin reductase family.</text>
</comment>
<protein>
    <submittedName>
        <fullName evidence="4">Flavin reductase family protein</fullName>
    </submittedName>
</protein>